<dbReference type="AlphaFoldDB" id="A0A0E4C8C9"/>
<dbReference type="Proteomes" id="UP000045545">
    <property type="component" value="Unassembled WGS sequence"/>
</dbReference>
<proteinExistence type="predicted"/>
<gene>
    <name evidence="1" type="ORF">1172</name>
</gene>
<organism evidence="1 2">
    <name type="scientific">Syntrophomonas zehnderi OL-4</name>
    <dbReference type="NCBI Taxonomy" id="690567"/>
    <lineage>
        <taxon>Bacteria</taxon>
        <taxon>Bacillati</taxon>
        <taxon>Bacillota</taxon>
        <taxon>Clostridia</taxon>
        <taxon>Eubacteriales</taxon>
        <taxon>Syntrophomonadaceae</taxon>
        <taxon>Syntrophomonas</taxon>
    </lineage>
</organism>
<dbReference type="EMBL" id="CGIH01000020">
    <property type="protein sequence ID" value="CFX41878.1"/>
    <property type="molecule type" value="Genomic_DNA"/>
</dbReference>
<accession>A0A0E4C8C9</accession>
<sequence length="119" mass="13380">MRLLEIVGSDKKECSPSSYILASVGIMEENEGAIATIERYFFPDRVDFEALLKDLGSDASSRALIKLAANLYDSANYANTNDVFTALDDIYQAVAYQALLLKFPSFSKTWDSRYPEFKE</sequence>
<protein>
    <submittedName>
        <fullName evidence="1">Uncharacterized</fullName>
    </submittedName>
</protein>
<evidence type="ECO:0000313" key="2">
    <source>
        <dbReference type="Proteomes" id="UP000045545"/>
    </source>
</evidence>
<dbReference type="STRING" id="690567.1172"/>
<evidence type="ECO:0000313" key="1">
    <source>
        <dbReference type="EMBL" id="CFX41878.1"/>
    </source>
</evidence>
<name>A0A0E4C8C9_9FIRM</name>
<reference evidence="1 2" key="1">
    <citation type="submission" date="2015-03" db="EMBL/GenBank/DDBJ databases">
        <authorList>
            <person name="Murphy D."/>
        </authorList>
    </citation>
    <scope>NUCLEOTIDE SEQUENCE [LARGE SCALE GENOMIC DNA]</scope>
    <source>
        <strain evidence="1 2">OL-4</strain>
    </source>
</reference>
<keyword evidence="2" id="KW-1185">Reference proteome</keyword>